<dbReference type="NCBIfam" id="TIGR00559">
    <property type="entry name" value="pdxJ"/>
    <property type="match status" value="1"/>
</dbReference>
<dbReference type="NCBIfam" id="NF003627">
    <property type="entry name" value="PRK05265.1-5"/>
    <property type="match status" value="1"/>
</dbReference>
<keyword evidence="1 4" id="KW-0963">Cytoplasm</keyword>
<keyword evidence="2 4" id="KW-0808">Transferase</keyword>
<comment type="catalytic activity">
    <reaction evidence="4">
        <text>3-amino-2-oxopropyl phosphate + 1-deoxy-D-xylulose 5-phosphate = pyridoxine 5'-phosphate + phosphate + 2 H2O + H(+)</text>
        <dbReference type="Rhea" id="RHEA:15265"/>
        <dbReference type="ChEBI" id="CHEBI:15377"/>
        <dbReference type="ChEBI" id="CHEBI:15378"/>
        <dbReference type="ChEBI" id="CHEBI:43474"/>
        <dbReference type="ChEBI" id="CHEBI:57279"/>
        <dbReference type="ChEBI" id="CHEBI:57792"/>
        <dbReference type="ChEBI" id="CHEBI:58589"/>
        <dbReference type="EC" id="2.6.99.2"/>
    </reaction>
</comment>
<dbReference type="InterPro" id="IPR036130">
    <property type="entry name" value="Pyridoxine-5'_phos_synth"/>
</dbReference>
<comment type="function">
    <text evidence="4">Catalyzes the complicated ring closure reaction between the two acyclic compounds 1-deoxy-D-xylulose-5-phosphate (DXP) and 3-amino-2-oxopropyl phosphate (1-amino-acetone-3-phosphate or AAP) to form pyridoxine 5'-phosphate (PNP) and inorganic phosphate.</text>
</comment>
<dbReference type="UniPathway" id="UPA00244">
    <property type="reaction ID" value="UER00313"/>
</dbReference>
<feature type="active site" description="Proton donor" evidence="4">
    <location>
        <position position="190"/>
    </location>
</feature>
<feature type="binding site" evidence="4">
    <location>
        <position position="191"/>
    </location>
    <ligand>
        <name>3-amino-2-oxopropyl phosphate</name>
        <dbReference type="ChEBI" id="CHEBI:57279"/>
    </ligand>
</feature>
<dbReference type="NCBIfam" id="NF003625">
    <property type="entry name" value="PRK05265.1-3"/>
    <property type="match status" value="1"/>
</dbReference>
<evidence type="ECO:0000256" key="1">
    <source>
        <dbReference type="ARBA" id="ARBA00022490"/>
    </source>
</evidence>
<dbReference type="GO" id="GO:0033856">
    <property type="term" value="F:pyridoxine 5'-phosphate synthase activity"/>
    <property type="evidence" value="ECO:0007669"/>
    <property type="project" value="UniProtKB-UniRule"/>
</dbReference>
<dbReference type="KEGG" id="psl:Psta_2226"/>
<dbReference type="HOGENOM" id="CLU_074563_0_0_0"/>
<organism evidence="6 7">
    <name type="scientific">Pirellula staleyi (strain ATCC 27377 / DSM 6068 / ICPB 4128)</name>
    <name type="common">Pirella staleyi</name>
    <dbReference type="NCBI Taxonomy" id="530564"/>
    <lineage>
        <taxon>Bacteria</taxon>
        <taxon>Pseudomonadati</taxon>
        <taxon>Planctomycetota</taxon>
        <taxon>Planctomycetia</taxon>
        <taxon>Pirellulales</taxon>
        <taxon>Pirellulaceae</taxon>
        <taxon>Pirellula</taxon>
    </lineage>
</organism>
<dbReference type="GO" id="GO:0008615">
    <property type="term" value="P:pyridoxine biosynthetic process"/>
    <property type="evidence" value="ECO:0007669"/>
    <property type="project" value="UniProtKB-UniRule"/>
</dbReference>
<feature type="active site" description="Proton acceptor" evidence="4">
    <location>
        <position position="70"/>
    </location>
</feature>
<protein>
    <recommendedName>
        <fullName evidence="4 5">Pyridoxine 5'-phosphate synthase</fullName>
        <shortName evidence="4">PNP synthase</shortName>
        <ecNumber evidence="4 5">2.6.99.2</ecNumber>
    </recommendedName>
</protein>
<dbReference type="InterPro" id="IPR013785">
    <property type="entry name" value="Aldolase_TIM"/>
</dbReference>
<feature type="binding site" evidence="4">
    <location>
        <position position="50"/>
    </location>
    <ligand>
        <name>1-deoxy-D-xylulose 5-phosphate</name>
        <dbReference type="ChEBI" id="CHEBI:57792"/>
    </ligand>
</feature>
<dbReference type="AlphaFoldDB" id="D2R2Q7"/>
<feature type="binding site" evidence="4">
    <location>
        <position position="100"/>
    </location>
    <ligand>
        <name>1-deoxy-D-xylulose 5-phosphate</name>
        <dbReference type="ChEBI" id="CHEBI:57792"/>
    </ligand>
</feature>
<evidence type="ECO:0000313" key="7">
    <source>
        <dbReference type="Proteomes" id="UP000001887"/>
    </source>
</evidence>
<feature type="binding site" evidence="4">
    <location>
        <position position="7"/>
    </location>
    <ligand>
        <name>3-amino-2-oxopropyl phosphate</name>
        <dbReference type="ChEBI" id="CHEBI:57279"/>
    </ligand>
</feature>
<evidence type="ECO:0000256" key="2">
    <source>
        <dbReference type="ARBA" id="ARBA00022679"/>
    </source>
</evidence>
<dbReference type="GO" id="GO:0005829">
    <property type="term" value="C:cytosol"/>
    <property type="evidence" value="ECO:0007669"/>
    <property type="project" value="TreeGrafter"/>
</dbReference>
<comment type="subunit">
    <text evidence="4">Homooctamer; tetramer of dimers.</text>
</comment>
<dbReference type="SUPFAM" id="SSF63892">
    <property type="entry name" value="Pyridoxine 5'-phosphate synthase"/>
    <property type="match status" value="1"/>
</dbReference>
<feature type="binding site" evidence="4">
    <location>
        <position position="45"/>
    </location>
    <ligand>
        <name>1-deoxy-D-xylulose 5-phosphate</name>
        <dbReference type="ChEBI" id="CHEBI:57792"/>
    </ligand>
</feature>
<dbReference type="Gene3D" id="3.20.20.70">
    <property type="entry name" value="Aldolase class I"/>
    <property type="match status" value="1"/>
</dbReference>
<dbReference type="HAMAP" id="MF_00279">
    <property type="entry name" value="PdxJ"/>
    <property type="match status" value="1"/>
</dbReference>
<dbReference type="STRING" id="530564.Psta_2226"/>
<dbReference type="PANTHER" id="PTHR30456">
    <property type="entry name" value="PYRIDOXINE 5'-PHOSPHATE SYNTHASE"/>
    <property type="match status" value="1"/>
</dbReference>
<dbReference type="EC" id="2.6.99.2" evidence="4 5"/>
<evidence type="ECO:0000313" key="6">
    <source>
        <dbReference type="EMBL" id="ADB16897.1"/>
    </source>
</evidence>
<accession>D2R2Q7</accession>
<comment type="pathway">
    <text evidence="4">Cofactor biosynthesis; pyridoxine 5'-phosphate biosynthesis; pyridoxine 5'-phosphate from D-erythrose 4-phosphate: step 5/5.</text>
</comment>
<reference evidence="6 7" key="1">
    <citation type="journal article" date="2009" name="Stand. Genomic Sci.">
        <title>Complete genome sequence of Pirellula staleyi type strain (ATCC 27377).</title>
        <authorList>
            <person name="Clum A."/>
            <person name="Tindall B.J."/>
            <person name="Sikorski J."/>
            <person name="Ivanova N."/>
            <person name="Mavrommatis K."/>
            <person name="Lucas S."/>
            <person name="Glavina del Rio T."/>
            <person name="Nolan M."/>
            <person name="Chen F."/>
            <person name="Tice H."/>
            <person name="Pitluck S."/>
            <person name="Cheng J.F."/>
            <person name="Chertkov O."/>
            <person name="Brettin T."/>
            <person name="Han C."/>
            <person name="Detter J.C."/>
            <person name="Kuske C."/>
            <person name="Bruce D."/>
            <person name="Goodwin L."/>
            <person name="Ovchinikova G."/>
            <person name="Pati A."/>
            <person name="Mikhailova N."/>
            <person name="Chen A."/>
            <person name="Palaniappan K."/>
            <person name="Land M."/>
            <person name="Hauser L."/>
            <person name="Chang Y.J."/>
            <person name="Jeffries C.D."/>
            <person name="Chain P."/>
            <person name="Rohde M."/>
            <person name="Goker M."/>
            <person name="Bristow J."/>
            <person name="Eisen J.A."/>
            <person name="Markowitz V."/>
            <person name="Hugenholtz P."/>
            <person name="Kyrpides N.C."/>
            <person name="Klenk H.P."/>
            <person name="Lapidus A."/>
        </authorList>
    </citation>
    <scope>NUCLEOTIDE SEQUENCE [LARGE SCALE GENOMIC DNA]</scope>
    <source>
        <strain evidence="7">ATCC 27377 / DSM 6068 / ICPB 4128</strain>
    </source>
</reference>
<evidence type="ECO:0000256" key="5">
    <source>
        <dbReference type="NCBIfam" id="TIGR00559"/>
    </source>
</evidence>
<dbReference type="PANTHER" id="PTHR30456:SF0">
    <property type="entry name" value="PYRIDOXINE 5'-PHOSPHATE SYNTHASE"/>
    <property type="match status" value="1"/>
</dbReference>
<dbReference type="eggNOG" id="COG0854">
    <property type="taxonomic scope" value="Bacteria"/>
</dbReference>
<dbReference type="CDD" id="cd00003">
    <property type="entry name" value="PNPsynthase"/>
    <property type="match status" value="1"/>
</dbReference>
<feature type="active site" description="Proton acceptor" evidence="4">
    <location>
        <position position="43"/>
    </location>
</feature>
<keyword evidence="7" id="KW-1185">Reference proteome</keyword>
<dbReference type="InterPro" id="IPR004569">
    <property type="entry name" value="PyrdxlP_synth_PdxJ"/>
</dbReference>
<name>D2R2Q7_PIRSD</name>
<feature type="binding site" evidence="4">
    <location>
        <position position="18"/>
    </location>
    <ligand>
        <name>3-amino-2-oxopropyl phosphate</name>
        <dbReference type="ChEBI" id="CHEBI:57279"/>
    </ligand>
</feature>
<dbReference type="Pfam" id="PF03740">
    <property type="entry name" value="PdxJ"/>
    <property type="match status" value="1"/>
</dbReference>
<keyword evidence="3 4" id="KW-0664">Pyridoxine biosynthesis</keyword>
<sequence length="236" mass="25665">MPELGVNIDHVATIRQARKTYEPDPVAAAVLAELGGADTITVHLREDMRHIQTRDVRVLRETVHIKLNLELSVAPEIVELACQVKPDQATLVPERREEVTTEGGLDVVSHEAAVARAMEKLQKAGIPVSLFLDPDSRQLEAAKRLGSEAVELHTGQYALTKGAAQHEELVKLTNAGALIRSLGMALHAGHGLNYYNVKPVAAIDGMHELNIGHSIVARAVFVGLERAVREMKQLIG</sequence>
<feature type="binding site" evidence="4">
    <location>
        <begin position="212"/>
        <end position="213"/>
    </location>
    <ligand>
        <name>3-amino-2-oxopropyl phosphate</name>
        <dbReference type="ChEBI" id="CHEBI:57279"/>
    </ligand>
</feature>
<dbReference type="EMBL" id="CP001848">
    <property type="protein sequence ID" value="ADB16897.1"/>
    <property type="molecule type" value="Genomic_DNA"/>
</dbReference>
<feature type="binding site" evidence="4">
    <location>
        <begin position="9"/>
        <end position="10"/>
    </location>
    <ligand>
        <name>1-deoxy-D-xylulose 5-phosphate</name>
        <dbReference type="ChEBI" id="CHEBI:57792"/>
    </ligand>
</feature>
<dbReference type="Proteomes" id="UP000001887">
    <property type="component" value="Chromosome"/>
</dbReference>
<gene>
    <name evidence="4" type="primary">pdxJ</name>
    <name evidence="6" type="ordered locus">Psta_2226</name>
</gene>
<dbReference type="OrthoDB" id="9806590at2"/>
<comment type="similarity">
    <text evidence="4">Belongs to the PNP synthase family.</text>
</comment>
<evidence type="ECO:0000256" key="4">
    <source>
        <dbReference type="HAMAP-Rule" id="MF_00279"/>
    </source>
</evidence>
<proteinExistence type="inferred from homology"/>
<comment type="subcellular location">
    <subcellularLocation>
        <location evidence="4">Cytoplasm</location>
    </subcellularLocation>
</comment>
<evidence type="ECO:0000256" key="3">
    <source>
        <dbReference type="ARBA" id="ARBA00023096"/>
    </source>
</evidence>
<feature type="site" description="Transition state stabilizer" evidence="4">
    <location>
        <position position="151"/>
    </location>
</feature>